<dbReference type="GeneID" id="6011061"/>
<protein>
    <submittedName>
        <fullName evidence="1">Uncharacterized protein</fullName>
    </submittedName>
</protein>
<accession>A8NKU2</accession>
<evidence type="ECO:0000313" key="2">
    <source>
        <dbReference type="Proteomes" id="UP000001861"/>
    </source>
</evidence>
<keyword evidence="2" id="KW-1185">Reference proteome</keyword>
<comment type="caution">
    <text evidence="1">The sequence shown here is derived from an EMBL/GenBank/DDBJ whole genome shotgun (WGS) entry which is preliminary data.</text>
</comment>
<dbReference type="OrthoDB" id="3039452at2759"/>
<organism evidence="1 2">
    <name type="scientific">Coprinopsis cinerea (strain Okayama-7 / 130 / ATCC MYA-4618 / FGSC 9003)</name>
    <name type="common">Inky cap fungus</name>
    <name type="synonym">Hormographiella aspergillata</name>
    <dbReference type="NCBI Taxonomy" id="240176"/>
    <lineage>
        <taxon>Eukaryota</taxon>
        <taxon>Fungi</taxon>
        <taxon>Dikarya</taxon>
        <taxon>Basidiomycota</taxon>
        <taxon>Agaricomycotina</taxon>
        <taxon>Agaricomycetes</taxon>
        <taxon>Agaricomycetidae</taxon>
        <taxon>Agaricales</taxon>
        <taxon>Agaricineae</taxon>
        <taxon>Psathyrellaceae</taxon>
        <taxon>Coprinopsis</taxon>
    </lineage>
</organism>
<dbReference type="AlphaFoldDB" id="A8NKU2"/>
<dbReference type="KEGG" id="cci:CC1G_10863"/>
<gene>
    <name evidence="1" type="ORF">CC1G_10863</name>
</gene>
<name>A8NKU2_COPC7</name>
<dbReference type="EMBL" id="AACS02000010">
    <property type="protein sequence ID" value="EAU87269.1"/>
    <property type="molecule type" value="Genomic_DNA"/>
</dbReference>
<dbReference type="VEuPathDB" id="FungiDB:CC1G_10863"/>
<proteinExistence type="predicted"/>
<dbReference type="Proteomes" id="UP000001861">
    <property type="component" value="Unassembled WGS sequence"/>
</dbReference>
<dbReference type="InParanoid" id="A8NKU2"/>
<dbReference type="RefSeq" id="XP_001834545.1">
    <property type="nucleotide sequence ID" value="XM_001834493.1"/>
</dbReference>
<reference evidence="1 2" key="1">
    <citation type="journal article" date="2010" name="Proc. Natl. Acad. Sci. U.S.A.">
        <title>Insights into evolution of multicellular fungi from the assembled chromosomes of the mushroom Coprinopsis cinerea (Coprinus cinereus).</title>
        <authorList>
            <person name="Stajich J.E."/>
            <person name="Wilke S.K."/>
            <person name="Ahren D."/>
            <person name="Au C.H."/>
            <person name="Birren B.W."/>
            <person name="Borodovsky M."/>
            <person name="Burns C."/>
            <person name="Canback B."/>
            <person name="Casselton L.A."/>
            <person name="Cheng C.K."/>
            <person name="Deng J."/>
            <person name="Dietrich F.S."/>
            <person name="Fargo D.C."/>
            <person name="Farman M.L."/>
            <person name="Gathman A.C."/>
            <person name="Goldberg J."/>
            <person name="Guigo R."/>
            <person name="Hoegger P.J."/>
            <person name="Hooker J.B."/>
            <person name="Huggins A."/>
            <person name="James T.Y."/>
            <person name="Kamada T."/>
            <person name="Kilaru S."/>
            <person name="Kodira C."/>
            <person name="Kues U."/>
            <person name="Kupfer D."/>
            <person name="Kwan H.S."/>
            <person name="Lomsadze A."/>
            <person name="Li W."/>
            <person name="Lilly W.W."/>
            <person name="Ma L.J."/>
            <person name="Mackey A.J."/>
            <person name="Manning G."/>
            <person name="Martin F."/>
            <person name="Muraguchi H."/>
            <person name="Natvig D.O."/>
            <person name="Palmerini H."/>
            <person name="Ramesh M.A."/>
            <person name="Rehmeyer C.J."/>
            <person name="Roe B.A."/>
            <person name="Shenoy N."/>
            <person name="Stanke M."/>
            <person name="Ter-Hovhannisyan V."/>
            <person name="Tunlid A."/>
            <person name="Velagapudi R."/>
            <person name="Vision T.J."/>
            <person name="Zeng Q."/>
            <person name="Zolan M.E."/>
            <person name="Pukkila P.J."/>
        </authorList>
    </citation>
    <scope>NUCLEOTIDE SEQUENCE [LARGE SCALE GENOMIC DNA]</scope>
    <source>
        <strain evidence="2">Okayama-7 / 130 / ATCC MYA-4618 / FGSC 9003</strain>
    </source>
</reference>
<evidence type="ECO:0000313" key="1">
    <source>
        <dbReference type="EMBL" id="EAU87269.1"/>
    </source>
</evidence>
<sequence>MTSTTIGKAEIDRLARLFTTALFDLHEEETAPTTQARLASLILEETSSRALPLALAKASLGFSIFDDLLQLLIQTLKSTLENERIKHLQVVCGEQGPQSFTAQVQGAFEEELKDQFRSGSTTFPLRDGDGSLNTFNPCLNAAFFSAVALKLGLTSIGKYHVTVALEALGLTENKAAEDRGGQRAEAYAIATLIMFSVGGVEKYARILAEAGVEYEEVPKRLRGLKNRGVLTRDKELALLETVAEDFDRNASSARSDAQYLSSEVFVPRTTQKLTAV</sequence>